<gene>
    <name evidence="1" type="ORF">SDC9_140182</name>
</gene>
<name>A0A645DUL1_9ZZZZ</name>
<accession>A0A645DUL1</accession>
<reference evidence="1" key="1">
    <citation type="submission" date="2019-08" db="EMBL/GenBank/DDBJ databases">
        <authorList>
            <person name="Kucharzyk K."/>
            <person name="Murdoch R.W."/>
            <person name="Higgins S."/>
            <person name="Loffler F."/>
        </authorList>
    </citation>
    <scope>NUCLEOTIDE SEQUENCE</scope>
</reference>
<dbReference type="EMBL" id="VSSQ01039902">
    <property type="protein sequence ID" value="MPM93046.1"/>
    <property type="molecule type" value="Genomic_DNA"/>
</dbReference>
<organism evidence="1">
    <name type="scientific">bioreactor metagenome</name>
    <dbReference type="NCBI Taxonomy" id="1076179"/>
    <lineage>
        <taxon>unclassified sequences</taxon>
        <taxon>metagenomes</taxon>
        <taxon>ecological metagenomes</taxon>
    </lineage>
</organism>
<dbReference type="AlphaFoldDB" id="A0A645DUL1"/>
<protein>
    <submittedName>
        <fullName evidence="1">Uncharacterized protein</fullName>
    </submittedName>
</protein>
<evidence type="ECO:0000313" key="1">
    <source>
        <dbReference type="EMBL" id="MPM93046.1"/>
    </source>
</evidence>
<proteinExistence type="predicted"/>
<comment type="caution">
    <text evidence="1">The sequence shown here is derived from an EMBL/GenBank/DDBJ whole genome shotgun (WGS) entry which is preliminary data.</text>
</comment>
<sequence>MSIHITDTKDEVTLARVLDRVGPTGDDGKTVQPLFLGVDIRSAGQVAPGADISQITVVPQCCIVHLIDRVDGFVAPG</sequence>